<dbReference type="PANTHER" id="PTHR23240:SF6">
    <property type="entry name" value="DNA CROSS-LINK REPAIR 1A PROTEIN"/>
    <property type="match status" value="1"/>
</dbReference>
<dbReference type="GO" id="GO:0006303">
    <property type="term" value="P:double-strand break repair via nonhomologous end joining"/>
    <property type="evidence" value="ECO:0007669"/>
    <property type="project" value="TreeGrafter"/>
</dbReference>
<evidence type="ECO:0000259" key="7">
    <source>
        <dbReference type="Pfam" id="PF07522"/>
    </source>
</evidence>
<dbReference type="Gene3D" id="3.40.50.12650">
    <property type="match status" value="1"/>
</dbReference>
<dbReference type="Gene3D" id="3.60.15.10">
    <property type="entry name" value="Ribonuclease Z/Hydroxyacylglutathione hydrolase-like"/>
    <property type="match status" value="1"/>
</dbReference>
<evidence type="ECO:0000313" key="8">
    <source>
        <dbReference type="Proteomes" id="UP000887565"/>
    </source>
</evidence>
<organism evidence="8 9">
    <name type="scientific">Romanomermis culicivorax</name>
    <name type="common">Nematode worm</name>
    <dbReference type="NCBI Taxonomy" id="13658"/>
    <lineage>
        <taxon>Eukaryota</taxon>
        <taxon>Metazoa</taxon>
        <taxon>Ecdysozoa</taxon>
        <taxon>Nematoda</taxon>
        <taxon>Enoplea</taxon>
        <taxon>Dorylaimia</taxon>
        <taxon>Mermithida</taxon>
        <taxon>Mermithoidea</taxon>
        <taxon>Mermithidae</taxon>
        <taxon>Romanomermis</taxon>
    </lineage>
</organism>
<dbReference type="OMA" id="KSGPIYC"/>
<reference evidence="9" key="1">
    <citation type="submission" date="2022-11" db="UniProtKB">
        <authorList>
            <consortium name="WormBaseParasite"/>
        </authorList>
    </citation>
    <scope>IDENTIFICATION</scope>
</reference>
<keyword evidence="3" id="KW-0227">DNA damage</keyword>
<sequence length="477" mass="55107">MIIELTKSSEKDHSIRRIQMHKKRKIASTANNKSQLKLEAAWSKDEEKEKSDSDIEFLESTASTIEGQEQTTERFVFNDLKFASTKLTTDVQQTSILNFVQKTIIKKGGENRTAKIILDKNKSVANIVGDEAGCPAYKRVQGTPYAVDAFSYGSLKGVSIYFLSHFHYDHYCGLTKRFDKLIYCSTITASLLRTCPGAVLFLFRLKNGRRILHTGDLRADKENVVDSELWKTIDIDLIYLDTTYCNPMYKFPTQNEIVRQMTIYVQQILTENSKTLICVGSYSIGKEKVFRGAKALKKENKHEKSNKERQDRESNKEEITISDKLNLKIYCNSQKSRLLRCLDDQQLESRLTTKSKETKLHVVPMNMMRLDARECRGPQKLEDYFDKFADQYDRLLAIKPTGWEFRTKKRNLGELNISRSGNITMLGVPYSEHSSFEELKSFIQTLKPKKVIPTVFNNDKDLKRILNQIESWMLETN</sequence>
<dbReference type="GO" id="GO:0035312">
    <property type="term" value="F:5'-3' DNA exonuclease activity"/>
    <property type="evidence" value="ECO:0007669"/>
    <property type="project" value="TreeGrafter"/>
</dbReference>
<dbReference type="InterPro" id="IPR036866">
    <property type="entry name" value="RibonucZ/Hydroxyglut_hydro"/>
</dbReference>
<dbReference type="PANTHER" id="PTHR23240">
    <property type="entry name" value="DNA CROSS-LINK REPAIR PROTEIN PSO2/SNM1-RELATED"/>
    <property type="match status" value="1"/>
</dbReference>
<evidence type="ECO:0000256" key="4">
    <source>
        <dbReference type="ARBA" id="ARBA00023204"/>
    </source>
</evidence>
<comment type="similarity">
    <text evidence="2">Belongs to the DNA repair metallo-beta-lactamase (DRMBL) family.</text>
</comment>
<evidence type="ECO:0000256" key="3">
    <source>
        <dbReference type="ARBA" id="ARBA00022763"/>
    </source>
</evidence>
<dbReference type="WBParaSite" id="nRc.2.0.1.t25425-RA">
    <property type="protein sequence ID" value="nRc.2.0.1.t25425-RA"/>
    <property type="gene ID" value="nRc.2.0.1.g25425"/>
</dbReference>
<accession>A0A915JH35</accession>
<dbReference type="SUPFAM" id="SSF56281">
    <property type="entry name" value="Metallo-hydrolase/oxidoreductase"/>
    <property type="match status" value="1"/>
</dbReference>
<feature type="region of interest" description="Disordered" evidence="6">
    <location>
        <begin position="295"/>
        <end position="317"/>
    </location>
</feature>
<evidence type="ECO:0000313" key="9">
    <source>
        <dbReference type="WBParaSite" id="nRc.2.0.1.t25425-RA"/>
    </source>
</evidence>
<evidence type="ECO:0000256" key="2">
    <source>
        <dbReference type="ARBA" id="ARBA00010304"/>
    </source>
</evidence>
<dbReference type="InterPro" id="IPR011084">
    <property type="entry name" value="DRMBL"/>
</dbReference>
<dbReference type="AlphaFoldDB" id="A0A915JH35"/>
<comment type="subcellular location">
    <subcellularLocation>
        <location evidence="1">Nucleus</location>
    </subcellularLocation>
</comment>
<dbReference type="GO" id="GO:0036297">
    <property type="term" value="P:interstrand cross-link repair"/>
    <property type="evidence" value="ECO:0007669"/>
    <property type="project" value="TreeGrafter"/>
</dbReference>
<feature type="domain" description="DNA repair metallo-beta-lactamase" evidence="7">
    <location>
        <begin position="346"/>
        <end position="458"/>
    </location>
</feature>
<evidence type="ECO:0000256" key="1">
    <source>
        <dbReference type="ARBA" id="ARBA00004123"/>
    </source>
</evidence>
<dbReference type="GO" id="GO:0003684">
    <property type="term" value="F:damaged DNA binding"/>
    <property type="evidence" value="ECO:0007669"/>
    <property type="project" value="TreeGrafter"/>
</dbReference>
<dbReference type="Pfam" id="PF07522">
    <property type="entry name" value="DRMBL"/>
    <property type="match status" value="1"/>
</dbReference>
<proteinExistence type="inferred from homology"/>
<evidence type="ECO:0000256" key="6">
    <source>
        <dbReference type="SAM" id="MobiDB-lite"/>
    </source>
</evidence>
<evidence type="ECO:0000256" key="5">
    <source>
        <dbReference type="ARBA" id="ARBA00023242"/>
    </source>
</evidence>
<keyword evidence="4" id="KW-0234">DNA repair</keyword>
<dbReference type="GO" id="GO:0005634">
    <property type="term" value="C:nucleus"/>
    <property type="evidence" value="ECO:0007669"/>
    <property type="project" value="UniProtKB-SubCell"/>
</dbReference>
<keyword evidence="5" id="KW-0539">Nucleus</keyword>
<keyword evidence="8" id="KW-1185">Reference proteome</keyword>
<name>A0A915JH35_ROMCU</name>
<dbReference type="Proteomes" id="UP000887565">
    <property type="component" value="Unplaced"/>
</dbReference>
<protein>
    <submittedName>
        <fullName evidence="9">DNA repair metallo-beta-lactamase domain-containing protein</fullName>
    </submittedName>
</protein>
<dbReference type="CDD" id="cd16273">
    <property type="entry name" value="SNM1A-1C-like_MBL-fold"/>
    <property type="match status" value="1"/>
</dbReference>